<feature type="transmembrane region" description="Helical" evidence="1">
    <location>
        <begin position="254"/>
        <end position="273"/>
    </location>
</feature>
<keyword evidence="1" id="KW-1133">Transmembrane helix</keyword>
<dbReference type="EMBL" id="BA000045">
    <property type="protein sequence ID" value="BAC90659.1"/>
    <property type="molecule type" value="Genomic_DNA"/>
</dbReference>
<dbReference type="PANTHER" id="PTHR36927:SF3">
    <property type="entry name" value="GLUCANS BIOSYNTHESIS PROTEIN C"/>
    <property type="match status" value="1"/>
</dbReference>
<dbReference type="GO" id="GO:1900727">
    <property type="term" value="P:osmoregulated periplasmic glucan biosynthetic process"/>
    <property type="evidence" value="ECO:0000318"/>
    <property type="project" value="GO_Central"/>
</dbReference>
<evidence type="ECO:0000313" key="3">
    <source>
        <dbReference type="EMBL" id="BAC90659.1"/>
    </source>
</evidence>
<dbReference type="Pfam" id="PF01757">
    <property type="entry name" value="Acyl_transf_3"/>
    <property type="match status" value="1"/>
</dbReference>
<dbReference type="Proteomes" id="UP000000557">
    <property type="component" value="Chromosome"/>
</dbReference>
<feature type="transmembrane region" description="Helical" evidence="1">
    <location>
        <begin position="307"/>
        <end position="328"/>
    </location>
</feature>
<name>Q7NH19_GLOVI</name>
<feature type="domain" description="Acyltransferase 3" evidence="2">
    <location>
        <begin position="217"/>
        <end position="524"/>
    </location>
</feature>
<accession>Q7NH19</accession>
<reference evidence="3 4" key="1">
    <citation type="journal article" date="2003" name="DNA Res.">
        <title>Complete genome structure of Gloeobacter violaceus PCC 7421, a cyanobacterium that lacks thylakoids.</title>
        <authorList>
            <person name="Nakamura Y."/>
            <person name="Kaneko T."/>
            <person name="Sato S."/>
            <person name="Mimuro M."/>
            <person name="Miyashita H."/>
            <person name="Tsuchiya T."/>
            <person name="Sasamoto S."/>
            <person name="Watanabe A."/>
            <person name="Kawashima K."/>
            <person name="Kishida Y."/>
            <person name="Kiyokawa C."/>
            <person name="Kohara M."/>
            <person name="Matsumoto M."/>
            <person name="Matsuno A."/>
            <person name="Nakazaki N."/>
            <person name="Shimpo S."/>
            <person name="Takeuchi C."/>
            <person name="Yamada M."/>
            <person name="Tabata S."/>
        </authorList>
    </citation>
    <scope>NUCLEOTIDE SEQUENCE [LARGE SCALE GENOMIC DNA]</scope>
    <source>
        <strain evidence="4">ATCC 29082 / PCC 7421</strain>
    </source>
</reference>
<feature type="transmembrane region" description="Helical" evidence="1">
    <location>
        <begin position="378"/>
        <end position="396"/>
    </location>
</feature>
<dbReference type="InterPro" id="IPR002656">
    <property type="entry name" value="Acyl_transf_3_dom"/>
</dbReference>
<keyword evidence="4" id="KW-1185">Reference proteome</keyword>
<evidence type="ECO:0000313" key="4">
    <source>
        <dbReference type="Proteomes" id="UP000000557"/>
    </source>
</evidence>
<organism evidence="3 4">
    <name type="scientific">Gloeobacter violaceus (strain ATCC 29082 / PCC 7421)</name>
    <dbReference type="NCBI Taxonomy" id="251221"/>
    <lineage>
        <taxon>Bacteria</taxon>
        <taxon>Bacillati</taxon>
        <taxon>Cyanobacteriota</taxon>
        <taxon>Cyanophyceae</taxon>
        <taxon>Gloeobacterales</taxon>
        <taxon>Gloeobacteraceae</taxon>
        <taxon>Gloeobacter</taxon>
    </lineage>
</organism>
<dbReference type="InterPro" id="IPR050623">
    <property type="entry name" value="Glucan_succinyl_AcylTrfase"/>
</dbReference>
<dbReference type="KEGG" id="gvi:gll2718"/>
<feature type="transmembrane region" description="Helical" evidence="1">
    <location>
        <begin position="408"/>
        <end position="427"/>
    </location>
</feature>
<dbReference type="HOGENOM" id="CLU_036182_0_0_3"/>
<feature type="transmembrane region" description="Helical" evidence="1">
    <location>
        <begin position="439"/>
        <end position="462"/>
    </location>
</feature>
<dbReference type="RefSeq" id="WP_011142712.1">
    <property type="nucleotide sequence ID" value="NC_005125.1"/>
</dbReference>
<keyword evidence="1" id="KW-0472">Membrane</keyword>
<feature type="transmembrane region" description="Helical" evidence="1">
    <location>
        <begin position="223"/>
        <end position="242"/>
    </location>
</feature>
<feature type="transmembrane region" description="Helical" evidence="1">
    <location>
        <begin position="483"/>
        <end position="503"/>
    </location>
</feature>
<dbReference type="OrthoDB" id="6623990at2"/>
<dbReference type="InParanoid" id="Q7NH19"/>
<feature type="transmembrane region" description="Helical" evidence="1">
    <location>
        <begin position="349"/>
        <end position="366"/>
    </location>
</feature>
<gene>
    <name evidence="3" type="ordered locus">gll2718</name>
</gene>
<keyword evidence="1" id="KW-0812">Transmembrane</keyword>
<dbReference type="eggNOG" id="COG3594">
    <property type="taxonomic scope" value="Bacteria"/>
</dbReference>
<sequence length="554" mass="62321">MNPVQTVALGQAQTSRRHELDWLKVIVTLLVLVFHTARVFDNEDWNVKNDPLLERQGAILALFERGKTTTAPLATPRQIADLTGARHFDADQRAFLEQIALNRDRFVRFPAEIQTGFVYRDKATAAFAALRELAGDRPLVALAPNPGLARLLQTETRIPSAAFDGWMGPRRGEIVLVDYAAIPSGSALEQFLMRVERAGGRALLVGQPQAPAADVLVAFLNQWFMPLFFVLSGVGTWFALGFRSAGRYVAERCNRLLVPFVFGCLVLTPPQVYCEALRDPAYRASFAQFYPSFFTFLGPDARFSWGHLWFVLYLFIFSLVALPIFLWLRSEPGRRWIAALAGWCEKPGVILLAGLPLALSEAILRIRWPVRNNLYDDWANIAYYLLFFLYGYLLCADPRFGQAIDRHWRLALAGAVVLMAILFTWSFTNSAPLEGYTPLLVGVMFVRGLRAWLWVVAILGFARRYLAFTNPLLRYSGEAAYPFYLLHQTAIIVIGFWVVRWSTGASEKFLIIGFGSLAGCLLIYELLIRRISVTRYLFGLRPKPASPVTAVHSG</sequence>
<dbReference type="AlphaFoldDB" id="Q7NH19"/>
<proteinExistence type="predicted"/>
<protein>
    <submittedName>
        <fullName evidence="3">Gll2718 protein</fullName>
    </submittedName>
</protein>
<reference evidence="3 4" key="2">
    <citation type="journal article" date="2003" name="DNA Res.">
        <title>Complete genome structure of Gloeobacter violaceus PCC 7421, a cyanobacterium that lacks thylakoids (supplement).</title>
        <authorList>
            <person name="Nakamura Y."/>
            <person name="Kaneko T."/>
            <person name="Sato S."/>
            <person name="Mimuro M."/>
            <person name="Miyashita H."/>
            <person name="Tsuchiya T."/>
            <person name="Sasamoto S."/>
            <person name="Watanabe A."/>
            <person name="Kawashima K."/>
            <person name="Kishida Y."/>
            <person name="Kiyokawa C."/>
            <person name="Kohara M."/>
            <person name="Matsumoto M."/>
            <person name="Matsuno A."/>
            <person name="Nakazaki N."/>
            <person name="Shimpo S."/>
            <person name="Takeuchi C."/>
            <person name="Yamada M."/>
            <person name="Tabata S."/>
        </authorList>
    </citation>
    <scope>NUCLEOTIDE SEQUENCE [LARGE SCALE GENOMIC DNA]</scope>
    <source>
        <strain evidence="4">ATCC 29082 / PCC 7421</strain>
    </source>
</reference>
<dbReference type="EnsemblBacteria" id="BAC90659">
    <property type="protein sequence ID" value="BAC90659"/>
    <property type="gene ID" value="BAC90659"/>
</dbReference>
<dbReference type="PATRIC" id="fig|251221.4.peg.2745"/>
<dbReference type="STRING" id="251221.gene:10760220"/>
<dbReference type="GO" id="GO:0016748">
    <property type="term" value="F:succinyltransferase activity"/>
    <property type="evidence" value="ECO:0000318"/>
    <property type="project" value="GO_Central"/>
</dbReference>
<feature type="transmembrane region" description="Helical" evidence="1">
    <location>
        <begin position="509"/>
        <end position="528"/>
    </location>
</feature>
<evidence type="ECO:0000256" key="1">
    <source>
        <dbReference type="SAM" id="Phobius"/>
    </source>
</evidence>
<evidence type="ECO:0000259" key="2">
    <source>
        <dbReference type="Pfam" id="PF01757"/>
    </source>
</evidence>
<dbReference type="PANTHER" id="PTHR36927">
    <property type="entry name" value="BLR4337 PROTEIN"/>
    <property type="match status" value="1"/>
</dbReference>